<dbReference type="EMBL" id="CM029041">
    <property type="protein sequence ID" value="KAG2630562.1"/>
    <property type="molecule type" value="Genomic_DNA"/>
</dbReference>
<comment type="caution">
    <text evidence="1">The sequence shown here is derived from an EMBL/GenBank/DDBJ whole genome shotgun (WGS) entry which is preliminary data.</text>
</comment>
<dbReference type="Proteomes" id="UP000823388">
    <property type="component" value="Chromosome 3K"/>
</dbReference>
<protein>
    <submittedName>
        <fullName evidence="1">Uncharacterized protein</fullName>
    </submittedName>
</protein>
<keyword evidence="2" id="KW-1185">Reference proteome</keyword>
<sequence>MRFLMVWSGYNSWVMRTRCLGTHCPNWLPAVSELEEQLHGEQHRRVRGQVHAVLCCFLYSKGVPQPGGFLLLGLYATHARWLEGHHGFSGATTEVLEKEGNSHKVVKSILFHIVRFFNLICC</sequence>
<organism evidence="1 2">
    <name type="scientific">Panicum virgatum</name>
    <name type="common">Blackwell switchgrass</name>
    <dbReference type="NCBI Taxonomy" id="38727"/>
    <lineage>
        <taxon>Eukaryota</taxon>
        <taxon>Viridiplantae</taxon>
        <taxon>Streptophyta</taxon>
        <taxon>Embryophyta</taxon>
        <taxon>Tracheophyta</taxon>
        <taxon>Spermatophyta</taxon>
        <taxon>Magnoliopsida</taxon>
        <taxon>Liliopsida</taxon>
        <taxon>Poales</taxon>
        <taxon>Poaceae</taxon>
        <taxon>PACMAD clade</taxon>
        <taxon>Panicoideae</taxon>
        <taxon>Panicodae</taxon>
        <taxon>Paniceae</taxon>
        <taxon>Panicinae</taxon>
        <taxon>Panicum</taxon>
        <taxon>Panicum sect. Hiantes</taxon>
    </lineage>
</organism>
<dbReference type="AlphaFoldDB" id="A0A8T0V288"/>
<evidence type="ECO:0000313" key="1">
    <source>
        <dbReference type="EMBL" id="KAG2630562.1"/>
    </source>
</evidence>
<gene>
    <name evidence="1" type="ORF">PVAP13_3KG532501</name>
</gene>
<name>A0A8T0V288_PANVG</name>
<proteinExistence type="predicted"/>
<reference evidence="1" key="1">
    <citation type="submission" date="2020-05" db="EMBL/GenBank/DDBJ databases">
        <title>WGS assembly of Panicum virgatum.</title>
        <authorList>
            <person name="Lovell J.T."/>
            <person name="Jenkins J."/>
            <person name="Shu S."/>
            <person name="Juenger T.E."/>
            <person name="Schmutz J."/>
        </authorList>
    </citation>
    <scope>NUCLEOTIDE SEQUENCE</scope>
    <source>
        <strain evidence="1">AP13</strain>
    </source>
</reference>
<accession>A0A8T0V288</accession>
<evidence type="ECO:0000313" key="2">
    <source>
        <dbReference type="Proteomes" id="UP000823388"/>
    </source>
</evidence>